<dbReference type="EMBL" id="RZGX01000009">
    <property type="protein sequence ID" value="RUR23151.1"/>
    <property type="molecule type" value="Genomic_DNA"/>
</dbReference>
<keyword evidence="5" id="KW-1185">Reference proteome</keyword>
<name>A0A317U158_9GAMM</name>
<evidence type="ECO:0000313" key="3">
    <source>
        <dbReference type="EMBL" id="RUR23151.1"/>
    </source>
</evidence>
<accession>A0A317U158</accession>
<reference evidence="1 4" key="1">
    <citation type="submission" date="2018-05" db="EMBL/GenBank/DDBJ databases">
        <title>Legionella qingyii sp.nov., whole genome shotgun sequence.</title>
        <authorList>
            <person name="Wu H."/>
            <person name="Zhu Q."/>
            <person name="Hu C."/>
        </authorList>
    </citation>
    <scope>NUCLEOTIDE SEQUENCE [LARGE SCALE GENOMIC DNA]</scope>
    <source>
        <strain evidence="1 4">HEB18</strain>
    </source>
</reference>
<dbReference type="RefSeq" id="WP_110142221.1">
    <property type="nucleotide sequence ID" value="NZ_QHJG01000011.1"/>
</dbReference>
<proteinExistence type="predicted"/>
<sequence length="131" mass="14902">MKIQISLKGQTNKEYAQPDQDGDRLDYLSWCLHAANKALEQKKPLWAVEEVFIKLLEKNSQTNMLYNLGPAKYKELLNRLADIQKGKVQFSSMVLKGLDTDGLILIELQQSDKSLKMEDTEANANASLIFK</sequence>
<evidence type="ECO:0000313" key="2">
    <source>
        <dbReference type="EMBL" id="PWY56089.1"/>
    </source>
</evidence>
<evidence type="ECO:0000313" key="5">
    <source>
        <dbReference type="Proteomes" id="UP000287374"/>
    </source>
</evidence>
<reference evidence="3 5" key="2">
    <citation type="submission" date="2018-12" db="EMBL/GenBank/DDBJ databases">
        <title>Legionella sp,whole genome shotgun sequence.</title>
        <authorList>
            <person name="Wu H."/>
        </authorList>
    </citation>
    <scope>NUCLEOTIDE SEQUENCE [LARGE SCALE GENOMIC DNA]</scope>
    <source>
        <strain evidence="3">Km489</strain>
        <strain evidence="5">km489</strain>
    </source>
</reference>
<dbReference type="EMBL" id="QHJG01000014">
    <property type="protein sequence ID" value="PWY55753.1"/>
    <property type="molecule type" value="Genomic_DNA"/>
</dbReference>
<organism evidence="1 4">
    <name type="scientific">Legionella qingyii</name>
    <dbReference type="NCBI Taxonomy" id="2184757"/>
    <lineage>
        <taxon>Bacteria</taxon>
        <taxon>Pseudomonadati</taxon>
        <taxon>Pseudomonadota</taxon>
        <taxon>Gammaproteobacteria</taxon>
        <taxon>Legionellales</taxon>
        <taxon>Legionellaceae</taxon>
        <taxon>Legionella</taxon>
    </lineage>
</organism>
<protein>
    <submittedName>
        <fullName evidence="1">Uncharacterized protein</fullName>
    </submittedName>
</protein>
<comment type="caution">
    <text evidence="1">The sequence shown here is derived from an EMBL/GenBank/DDBJ whole genome shotgun (WGS) entry which is preliminary data.</text>
</comment>
<evidence type="ECO:0000313" key="1">
    <source>
        <dbReference type="EMBL" id="PWY55753.1"/>
    </source>
</evidence>
<dbReference type="OrthoDB" id="5652453at2"/>
<gene>
    <name evidence="2" type="ORF">DGG96_08030</name>
    <name evidence="1" type="ORF">DGG96_09535</name>
    <name evidence="3" type="ORF">ELY20_08435</name>
</gene>
<dbReference type="EMBL" id="QHJG01000011">
    <property type="protein sequence ID" value="PWY56089.1"/>
    <property type="molecule type" value="Genomic_DNA"/>
</dbReference>
<evidence type="ECO:0000313" key="4">
    <source>
        <dbReference type="Proteomes" id="UP000247152"/>
    </source>
</evidence>
<dbReference type="Proteomes" id="UP000247152">
    <property type="component" value="Unassembled WGS sequence"/>
</dbReference>
<dbReference type="Proteomes" id="UP000287374">
    <property type="component" value="Unassembled WGS sequence"/>
</dbReference>
<dbReference type="AlphaFoldDB" id="A0A317U158"/>